<evidence type="ECO:0000313" key="1">
    <source>
        <dbReference type="EMBL" id="KIR78175.1"/>
    </source>
</evidence>
<organism evidence="1 2">
    <name type="scientific">Cryptococcus gattii EJB2</name>
    <dbReference type="NCBI Taxonomy" id="1296103"/>
    <lineage>
        <taxon>Eukaryota</taxon>
        <taxon>Fungi</taxon>
        <taxon>Dikarya</taxon>
        <taxon>Basidiomycota</taxon>
        <taxon>Agaricomycotina</taxon>
        <taxon>Tremellomycetes</taxon>
        <taxon>Tremellales</taxon>
        <taxon>Cryptococcaceae</taxon>
        <taxon>Cryptococcus</taxon>
        <taxon>Cryptococcus gattii species complex</taxon>
    </lineage>
</organism>
<evidence type="ECO:0000313" key="2">
    <source>
        <dbReference type="Proteomes" id="UP000054272"/>
    </source>
</evidence>
<protein>
    <submittedName>
        <fullName evidence="1">Uncharacterized protein</fullName>
    </submittedName>
</protein>
<accession>A0ABR5BRB1</accession>
<name>A0ABR5BRB1_9TREE</name>
<gene>
    <name evidence="1" type="ORF">I306_04794</name>
</gene>
<sequence>MCLGLNTMARSQNDAKWIQMKNAVDLFKMVQLTKWARRLNIYHCQTLQYIGSFFDLTTGMFAPARSSFGPSTHMQITLWFVKILIVVQEMMAVFSDFLAERQCSGQRVGDVSLSSTK</sequence>
<proteinExistence type="predicted"/>
<dbReference type="Proteomes" id="UP000054272">
    <property type="component" value="Unassembled WGS sequence"/>
</dbReference>
<keyword evidence="2" id="KW-1185">Reference proteome</keyword>
<reference evidence="1 2" key="1">
    <citation type="submission" date="2015-01" db="EMBL/GenBank/DDBJ databases">
        <title>The Genome Sequence of Cryptococcus gattii EJB2.</title>
        <authorList>
            <consortium name="The Broad Institute Genomics Platform"/>
            <person name="Cuomo C."/>
            <person name="Litvintseva A."/>
            <person name="Chen Y."/>
            <person name="Heitman J."/>
            <person name="Sun S."/>
            <person name="Springer D."/>
            <person name="Dromer F."/>
            <person name="Young S."/>
            <person name="Zeng Q."/>
            <person name="Gargeya S."/>
            <person name="Abouelleil A."/>
            <person name="Alvarado L."/>
            <person name="Chapman S.B."/>
            <person name="Gainer-Dewar J."/>
            <person name="Goldberg J."/>
            <person name="Griggs A."/>
            <person name="Gujja S."/>
            <person name="Hansen M."/>
            <person name="Howarth C."/>
            <person name="Imamovic A."/>
            <person name="Larimer J."/>
            <person name="Murphy C."/>
            <person name="Naylor J."/>
            <person name="Pearson M."/>
            <person name="Priest M."/>
            <person name="Roberts A."/>
            <person name="Saif S."/>
            <person name="Shea T."/>
            <person name="Sykes S."/>
            <person name="Wortman J."/>
            <person name="Nusbaum C."/>
            <person name="Birren B."/>
        </authorList>
    </citation>
    <scope>NUCLEOTIDE SEQUENCE [LARGE SCALE GENOMIC DNA]</scope>
    <source>
        <strain evidence="1 2">EJB2</strain>
    </source>
</reference>
<dbReference type="EMBL" id="KN848722">
    <property type="protein sequence ID" value="KIR78175.1"/>
    <property type="molecule type" value="Genomic_DNA"/>
</dbReference>